<feature type="compositionally biased region" description="Basic and acidic residues" evidence="1">
    <location>
        <begin position="121"/>
        <end position="141"/>
    </location>
</feature>
<dbReference type="EMBL" id="JAWHQM010000021">
    <property type="protein sequence ID" value="KAK5631750.1"/>
    <property type="molecule type" value="Genomic_DNA"/>
</dbReference>
<name>A0AAN7UG72_9PEZI</name>
<accession>A0AAN7UG72</accession>
<keyword evidence="3" id="KW-1185">Reference proteome</keyword>
<evidence type="ECO:0000313" key="3">
    <source>
        <dbReference type="Proteomes" id="UP001305414"/>
    </source>
</evidence>
<proteinExistence type="predicted"/>
<organism evidence="2 3">
    <name type="scientific">Xylaria bambusicola</name>
    <dbReference type="NCBI Taxonomy" id="326684"/>
    <lineage>
        <taxon>Eukaryota</taxon>
        <taxon>Fungi</taxon>
        <taxon>Dikarya</taxon>
        <taxon>Ascomycota</taxon>
        <taxon>Pezizomycotina</taxon>
        <taxon>Sordariomycetes</taxon>
        <taxon>Xylariomycetidae</taxon>
        <taxon>Xylariales</taxon>
        <taxon>Xylariaceae</taxon>
        <taxon>Xylaria</taxon>
    </lineage>
</organism>
<evidence type="ECO:0000256" key="1">
    <source>
        <dbReference type="SAM" id="MobiDB-lite"/>
    </source>
</evidence>
<protein>
    <submittedName>
        <fullName evidence="2">Uncharacterized protein</fullName>
    </submittedName>
</protein>
<feature type="region of interest" description="Disordered" evidence="1">
    <location>
        <begin position="69"/>
        <end position="141"/>
    </location>
</feature>
<reference evidence="2 3" key="1">
    <citation type="submission" date="2023-10" db="EMBL/GenBank/DDBJ databases">
        <title>Draft genome sequence of Xylaria bambusicola isolate GMP-LS, the root and basal stem rot pathogen of sugarcane in Indonesia.</title>
        <authorList>
            <person name="Selvaraj P."/>
            <person name="Muralishankar V."/>
            <person name="Muruganantham S."/>
            <person name="Sp S."/>
            <person name="Haryani S."/>
            <person name="Lau K.J.X."/>
            <person name="Naqvi N.I."/>
        </authorList>
    </citation>
    <scope>NUCLEOTIDE SEQUENCE [LARGE SCALE GENOMIC DNA]</scope>
    <source>
        <strain evidence="2">GMP-LS</strain>
    </source>
</reference>
<gene>
    <name evidence="2" type="ORF">RRF57_007464</name>
</gene>
<comment type="caution">
    <text evidence="2">The sequence shown here is derived from an EMBL/GenBank/DDBJ whole genome shotgun (WGS) entry which is preliminary data.</text>
</comment>
<evidence type="ECO:0000313" key="2">
    <source>
        <dbReference type="EMBL" id="KAK5631750.1"/>
    </source>
</evidence>
<feature type="compositionally biased region" description="Polar residues" evidence="1">
    <location>
        <begin position="72"/>
        <end position="82"/>
    </location>
</feature>
<sequence>MSVSSRAGTRFTRIGYLKTTVRHISWMPFEQPDPSLYARPPSLLPKRPITAEAVTNAESSATPQTIVIGKICTTSTPQTQEDPVSGKPVPTSVPASAMRTGPTPLSQVQKRTYSTSAAPKQPEEPANKDESQAKPTSDSKE</sequence>
<dbReference type="AlphaFoldDB" id="A0AAN7UG72"/>
<feature type="compositionally biased region" description="Polar residues" evidence="1">
    <location>
        <begin position="103"/>
        <end position="118"/>
    </location>
</feature>
<dbReference type="Proteomes" id="UP001305414">
    <property type="component" value="Unassembled WGS sequence"/>
</dbReference>